<dbReference type="AlphaFoldDB" id="A0A9N9JFR1"/>
<evidence type="ECO:0000256" key="1">
    <source>
        <dbReference type="SAM" id="MobiDB-lite"/>
    </source>
</evidence>
<feature type="region of interest" description="Disordered" evidence="1">
    <location>
        <begin position="28"/>
        <end position="50"/>
    </location>
</feature>
<sequence length="81" mass="9068">KESLPNLIKAPKSFPSWINGVGAHDFFSQGTTETDGKGTSLEDPTSEDSRNTVILENQTHNSHTYYWHVCACFRRIEKIGA</sequence>
<protein>
    <submittedName>
        <fullName evidence="2">7242_t:CDS:1</fullName>
    </submittedName>
</protein>
<dbReference type="EMBL" id="CAJVPV010050902">
    <property type="protein sequence ID" value="CAG8778537.1"/>
    <property type="molecule type" value="Genomic_DNA"/>
</dbReference>
<name>A0A9N9JFR1_9GLOM</name>
<accession>A0A9N9JFR1</accession>
<gene>
    <name evidence="2" type="ORF">AMORRO_LOCUS17121</name>
</gene>
<proteinExistence type="predicted"/>
<dbReference type="Proteomes" id="UP000789342">
    <property type="component" value="Unassembled WGS sequence"/>
</dbReference>
<comment type="caution">
    <text evidence="2">The sequence shown here is derived from an EMBL/GenBank/DDBJ whole genome shotgun (WGS) entry which is preliminary data.</text>
</comment>
<feature type="non-terminal residue" evidence="2">
    <location>
        <position position="81"/>
    </location>
</feature>
<evidence type="ECO:0000313" key="3">
    <source>
        <dbReference type="Proteomes" id="UP000789342"/>
    </source>
</evidence>
<organism evidence="2 3">
    <name type="scientific">Acaulospora morrowiae</name>
    <dbReference type="NCBI Taxonomy" id="94023"/>
    <lineage>
        <taxon>Eukaryota</taxon>
        <taxon>Fungi</taxon>
        <taxon>Fungi incertae sedis</taxon>
        <taxon>Mucoromycota</taxon>
        <taxon>Glomeromycotina</taxon>
        <taxon>Glomeromycetes</taxon>
        <taxon>Diversisporales</taxon>
        <taxon>Acaulosporaceae</taxon>
        <taxon>Acaulospora</taxon>
    </lineage>
</organism>
<evidence type="ECO:0000313" key="2">
    <source>
        <dbReference type="EMBL" id="CAG8778537.1"/>
    </source>
</evidence>
<reference evidence="2" key="1">
    <citation type="submission" date="2021-06" db="EMBL/GenBank/DDBJ databases">
        <authorList>
            <person name="Kallberg Y."/>
            <person name="Tangrot J."/>
            <person name="Rosling A."/>
        </authorList>
    </citation>
    <scope>NUCLEOTIDE SEQUENCE</scope>
    <source>
        <strain evidence="2">CL551</strain>
    </source>
</reference>
<keyword evidence="3" id="KW-1185">Reference proteome</keyword>